<evidence type="ECO:0000313" key="6">
    <source>
        <dbReference type="EMBL" id="UPK72596.1"/>
    </source>
</evidence>
<evidence type="ECO:0000256" key="1">
    <source>
        <dbReference type="ARBA" id="ARBA00023015"/>
    </source>
</evidence>
<keyword evidence="7" id="KW-1185">Reference proteome</keyword>
<keyword evidence="3" id="KW-0804">Transcription</keyword>
<keyword evidence="2 4" id="KW-0238">DNA-binding</keyword>
<dbReference type="Pfam" id="PF00440">
    <property type="entry name" value="TetR_N"/>
    <property type="match status" value="1"/>
</dbReference>
<dbReference type="Proteomes" id="UP000830198">
    <property type="component" value="Chromosome"/>
</dbReference>
<gene>
    <name evidence="6" type="ORF">MYF79_14985</name>
</gene>
<dbReference type="InterPro" id="IPR009057">
    <property type="entry name" value="Homeodomain-like_sf"/>
</dbReference>
<dbReference type="EMBL" id="CP095855">
    <property type="protein sequence ID" value="UPK72596.1"/>
    <property type="molecule type" value="Genomic_DNA"/>
</dbReference>
<evidence type="ECO:0000313" key="7">
    <source>
        <dbReference type="Proteomes" id="UP000830198"/>
    </source>
</evidence>
<dbReference type="InterPro" id="IPR011075">
    <property type="entry name" value="TetR_C"/>
</dbReference>
<evidence type="ECO:0000256" key="2">
    <source>
        <dbReference type="ARBA" id="ARBA00023125"/>
    </source>
</evidence>
<feature type="domain" description="HTH tetR-type" evidence="5">
    <location>
        <begin position="5"/>
        <end position="65"/>
    </location>
</feature>
<dbReference type="PANTHER" id="PTHR47506">
    <property type="entry name" value="TRANSCRIPTIONAL REGULATORY PROTEIN"/>
    <property type="match status" value="1"/>
</dbReference>
<proteinExistence type="predicted"/>
<keyword evidence="1" id="KW-0805">Transcription regulation</keyword>
<dbReference type="Pfam" id="PF16925">
    <property type="entry name" value="TetR_C_13"/>
    <property type="match status" value="1"/>
</dbReference>
<name>A0ABY4ICS5_CHIFI</name>
<dbReference type="SUPFAM" id="SSF46689">
    <property type="entry name" value="Homeodomain-like"/>
    <property type="match status" value="1"/>
</dbReference>
<protein>
    <submittedName>
        <fullName evidence="6">TetR/AcrR family transcriptional regulator</fullName>
    </submittedName>
</protein>
<sequence>MSKAEKTKEYIVEKTAPIFNKKGFAGTSLSDMTEATGLTKGSIYGNFANKDEVALASFDYNLRKMRTYINAEEDKAKTVKEKLMIRTKLFGKERPIAYPEGGCPLLNTGPEADDTHPALKARVADAIESWKQRTIRMIEEGISNKEISPDTNPGQAALTIISMIQGAIFVARTTGKREYGESVMEVTRKYIQSL</sequence>
<evidence type="ECO:0000256" key="4">
    <source>
        <dbReference type="PROSITE-ProRule" id="PRU00335"/>
    </source>
</evidence>
<dbReference type="Gene3D" id="1.10.357.10">
    <property type="entry name" value="Tetracycline Repressor, domain 2"/>
    <property type="match status" value="1"/>
</dbReference>
<dbReference type="PRINTS" id="PR00455">
    <property type="entry name" value="HTHTETR"/>
</dbReference>
<feature type="DNA-binding region" description="H-T-H motif" evidence="4">
    <location>
        <begin position="28"/>
        <end position="47"/>
    </location>
</feature>
<organism evidence="6 7">
    <name type="scientific">Chitinophaga filiformis</name>
    <name type="common">Myxococcus filiformis</name>
    <name type="synonym">Flexibacter filiformis</name>
    <dbReference type="NCBI Taxonomy" id="104663"/>
    <lineage>
        <taxon>Bacteria</taxon>
        <taxon>Pseudomonadati</taxon>
        <taxon>Bacteroidota</taxon>
        <taxon>Chitinophagia</taxon>
        <taxon>Chitinophagales</taxon>
        <taxon>Chitinophagaceae</taxon>
        <taxon>Chitinophaga</taxon>
    </lineage>
</organism>
<dbReference type="RefSeq" id="WP_247814779.1">
    <property type="nucleotide sequence ID" value="NZ_CP095855.1"/>
</dbReference>
<evidence type="ECO:0000259" key="5">
    <source>
        <dbReference type="PROSITE" id="PS50977"/>
    </source>
</evidence>
<dbReference type="SUPFAM" id="SSF48498">
    <property type="entry name" value="Tetracyclin repressor-like, C-terminal domain"/>
    <property type="match status" value="1"/>
</dbReference>
<reference evidence="6 7" key="1">
    <citation type="submission" date="2022-04" db="EMBL/GenBank/DDBJ databases">
        <title>The arsenic-methylating capacity of Chitinophaga filiformis YT5 during chitin decomposition.</title>
        <authorList>
            <person name="Chen G."/>
            <person name="Liang Y."/>
        </authorList>
    </citation>
    <scope>NUCLEOTIDE SEQUENCE [LARGE SCALE GENOMIC DNA]</scope>
    <source>
        <strain evidence="6 7">YT5</strain>
    </source>
</reference>
<accession>A0ABY4ICS5</accession>
<dbReference type="InterPro" id="IPR036271">
    <property type="entry name" value="Tet_transcr_reg_TetR-rel_C_sf"/>
</dbReference>
<dbReference type="InterPro" id="IPR001647">
    <property type="entry name" value="HTH_TetR"/>
</dbReference>
<evidence type="ECO:0000256" key="3">
    <source>
        <dbReference type="ARBA" id="ARBA00023163"/>
    </source>
</evidence>
<dbReference type="PROSITE" id="PS50977">
    <property type="entry name" value="HTH_TETR_2"/>
    <property type="match status" value="1"/>
</dbReference>
<dbReference type="PANTHER" id="PTHR47506:SF3">
    <property type="entry name" value="HTH-TYPE TRANSCRIPTIONAL REGULATOR LMRA"/>
    <property type="match status" value="1"/>
</dbReference>